<dbReference type="PANTHER" id="PTHR12352">
    <property type="entry name" value="SECRETED MODULAR CALCIUM-BINDING PROTEIN"/>
    <property type="match status" value="1"/>
</dbReference>
<evidence type="ECO:0000259" key="7">
    <source>
        <dbReference type="PROSITE" id="PS51162"/>
    </source>
</evidence>
<dbReference type="GO" id="GO:0005604">
    <property type="term" value="C:basement membrane"/>
    <property type="evidence" value="ECO:0007669"/>
    <property type="project" value="TreeGrafter"/>
</dbReference>
<dbReference type="PANTHER" id="PTHR12352:SF3">
    <property type="entry name" value="NIDOGEN-2"/>
    <property type="match status" value="1"/>
</dbReference>
<evidence type="ECO:0000256" key="5">
    <source>
        <dbReference type="PROSITE-ProRule" id="PRU00500"/>
    </source>
</evidence>
<dbReference type="InterPro" id="IPR000716">
    <property type="entry name" value="Thyroglobulin_1"/>
</dbReference>
<feature type="disulfide bond" evidence="5">
    <location>
        <begin position="154"/>
        <end position="173"/>
    </location>
</feature>
<keyword evidence="9" id="KW-1185">Reference proteome</keyword>
<evidence type="ECO:0000313" key="9">
    <source>
        <dbReference type="Proteomes" id="UP000594454"/>
    </source>
</evidence>
<dbReference type="PROSITE" id="PS51162">
    <property type="entry name" value="THYROGLOBULIN_1_2"/>
    <property type="match status" value="2"/>
</dbReference>
<dbReference type="Proteomes" id="UP000594454">
    <property type="component" value="Chromosome 2"/>
</dbReference>
<evidence type="ECO:0000313" key="8">
    <source>
        <dbReference type="EMBL" id="CAD7082149.1"/>
    </source>
</evidence>
<dbReference type="Gene3D" id="4.10.800.10">
    <property type="entry name" value="Thyroglobulin type-1"/>
    <property type="match status" value="2"/>
</dbReference>
<reference evidence="8 9" key="1">
    <citation type="submission" date="2020-11" db="EMBL/GenBank/DDBJ databases">
        <authorList>
            <person name="Wallbank WR R."/>
            <person name="Pardo Diaz C."/>
            <person name="Kozak K."/>
            <person name="Martin S."/>
            <person name="Jiggins C."/>
            <person name="Moest M."/>
            <person name="Warren A I."/>
            <person name="Generalovic N T."/>
            <person name="Byers J.R.P. K."/>
            <person name="Montejo-Kovacevich G."/>
            <person name="Yen C E."/>
        </authorList>
    </citation>
    <scope>NUCLEOTIDE SEQUENCE [LARGE SCALE GENOMIC DNA]</scope>
</reference>
<dbReference type="SMART" id="SM00211">
    <property type="entry name" value="TY"/>
    <property type="match status" value="3"/>
</dbReference>
<dbReference type="OMA" id="QCESAAY"/>
<feature type="signal peptide" evidence="6">
    <location>
        <begin position="1"/>
        <end position="21"/>
    </location>
</feature>
<evidence type="ECO:0000256" key="3">
    <source>
        <dbReference type="ARBA" id="ARBA00022737"/>
    </source>
</evidence>
<keyword evidence="4 5" id="KW-1015">Disulfide bond</keyword>
<dbReference type="InParanoid" id="A0A7R8UKF3"/>
<dbReference type="Pfam" id="PF00086">
    <property type="entry name" value="Thyroglobulin_1"/>
    <property type="match status" value="2"/>
</dbReference>
<protein>
    <recommendedName>
        <fullName evidence="7">Thyroglobulin type-1 domain-containing protein</fullName>
    </recommendedName>
</protein>
<sequence length="400" mass="44275">MENSIQCILVVLLAALEISQSQSCPKCSSSVPCVSSLTECPDKQYLVQNANLCDCCPGCKGGAEFGYFCSSSSSCAPGLTCQNDKCVFDKTTCSYTYHLKHLSVLPTCEVDGTFAAVQCKGDRVMGRCFCYSESGERIFGWAWRRDAEDMTCTCSRMKYKLMKSGQIDNTIHCDQKGNFEPLQCSNGVCWCADAKTGEIIHGTRAVPESMWTFLPCYDIVKMGLTYLRQCESAAYAQYLMQKTLAIHGTIHAEFKKIICDYDGAYGIYTVADGIVACQWRDGTKIGSFQGSSNTISKVNCNCARDQKIFAEAGLTHTLACNGNGNYESIQDINGQFFCVDRDGFAVSVPIETDHAPDCEKYIYYEIAAPPDNDSEDYKSPEIKDGAYMYPDYFGGDHLYY</sequence>
<organism evidence="8 9">
    <name type="scientific">Hermetia illucens</name>
    <name type="common">Black soldier fly</name>
    <dbReference type="NCBI Taxonomy" id="343691"/>
    <lineage>
        <taxon>Eukaryota</taxon>
        <taxon>Metazoa</taxon>
        <taxon>Ecdysozoa</taxon>
        <taxon>Arthropoda</taxon>
        <taxon>Hexapoda</taxon>
        <taxon>Insecta</taxon>
        <taxon>Pterygota</taxon>
        <taxon>Neoptera</taxon>
        <taxon>Endopterygota</taxon>
        <taxon>Diptera</taxon>
        <taxon>Brachycera</taxon>
        <taxon>Stratiomyomorpha</taxon>
        <taxon>Stratiomyidae</taxon>
        <taxon>Hermetiinae</taxon>
        <taxon>Hermetia</taxon>
    </lineage>
</organism>
<feature type="domain" description="Thyroglobulin type-1" evidence="7">
    <location>
        <begin position="151"/>
        <end position="216"/>
    </location>
</feature>
<accession>A0A7R8UKF3</accession>
<dbReference type="AlphaFoldDB" id="A0A7R8UKF3"/>
<evidence type="ECO:0000256" key="1">
    <source>
        <dbReference type="ARBA" id="ARBA00004613"/>
    </source>
</evidence>
<proteinExistence type="predicted"/>
<name>A0A7R8UKF3_HERIL</name>
<dbReference type="GO" id="GO:0005615">
    <property type="term" value="C:extracellular space"/>
    <property type="evidence" value="ECO:0007669"/>
    <property type="project" value="TreeGrafter"/>
</dbReference>
<keyword evidence="6" id="KW-0732">Signal</keyword>
<dbReference type="GO" id="GO:0007160">
    <property type="term" value="P:cell-matrix adhesion"/>
    <property type="evidence" value="ECO:0007669"/>
    <property type="project" value="TreeGrafter"/>
</dbReference>
<evidence type="ECO:0000256" key="2">
    <source>
        <dbReference type="ARBA" id="ARBA00022525"/>
    </source>
</evidence>
<feature type="chain" id="PRO_5030706282" description="Thyroglobulin type-1 domain-containing protein" evidence="6">
    <location>
        <begin position="22"/>
        <end position="400"/>
    </location>
</feature>
<comment type="caution">
    <text evidence="5">Lacks conserved residue(s) required for the propagation of feature annotation.</text>
</comment>
<dbReference type="EMBL" id="LR899010">
    <property type="protein sequence ID" value="CAD7082149.1"/>
    <property type="molecule type" value="Genomic_DNA"/>
</dbReference>
<dbReference type="InterPro" id="IPR051950">
    <property type="entry name" value="Dev_reg/Prot_inhib"/>
</dbReference>
<evidence type="ECO:0000256" key="4">
    <source>
        <dbReference type="ARBA" id="ARBA00023157"/>
    </source>
</evidence>
<comment type="subcellular location">
    <subcellularLocation>
        <location evidence="1">Secreted</location>
    </subcellularLocation>
</comment>
<keyword evidence="3" id="KW-0677">Repeat</keyword>
<evidence type="ECO:0000256" key="6">
    <source>
        <dbReference type="SAM" id="SignalP"/>
    </source>
</evidence>
<dbReference type="InterPro" id="IPR036857">
    <property type="entry name" value="Thyroglobulin_1_sf"/>
</dbReference>
<dbReference type="SUPFAM" id="SSF57610">
    <property type="entry name" value="Thyroglobulin type-1 domain"/>
    <property type="match status" value="3"/>
</dbReference>
<keyword evidence="2" id="KW-0964">Secreted</keyword>
<gene>
    <name evidence="8" type="ORF">HERILL_LOCUS5207</name>
</gene>
<feature type="domain" description="Thyroglobulin type-1" evidence="7">
    <location>
        <begin position="90"/>
        <end position="150"/>
    </location>
</feature>